<evidence type="ECO:0000313" key="4">
    <source>
        <dbReference type="Proteomes" id="UP001500731"/>
    </source>
</evidence>
<dbReference type="PROSITE" id="PS51819">
    <property type="entry name" value="VOC"/>
    <property type="match status" value="1"/>
</dbReference>
<protein>
    <recommendedName>
        <fullName evidence="2">VOC domain-containing protein</fullName>
    </recommendedName>
</protein>
<dbReference type="InterPro" id="IPR051785">
    <property type="entry name" value="MMCE/EMCE_epimerase"/>
</dbReference>
<dbReference type="Proteomes" id="UP001500731">
    <property type="component" value="Unassembled WGS sequence"/>
</dbReference>
<dbReference type="Pfam" id="PF13669">
    <property type="entry name" value="Glyoxalase_4"/>
    <property type="match status" value="1"/>
</dbReference>
<dbReference type="PANTHER" id="PTHR43048:SF6">
    <property type="entry name" value="BLR8189 PROTEIN"/>
    <property type="match status" value="1"/>
</dbReference>
<dbReference type="EMBL" id="BAABGP010000021">
    <property type="protein sequence ID" value="GAA4489226.1"/>
    <property type="molecule type" value="Genomic_DNA"/>
</dbReference>
<dbReference type="Gene3D" id="3.10.180.10">
    <property type="entry name" value="2,3-Dihydroxybiphenyl 1,2-Dioxygenase, domain 1"/>
    <property type="match status" value="1"/>
</dbReference>
<organism evidence="3 4">
    <name type="scientific">Microbacterium panaciterrae</name>
    <dbReference type="NCBI Taxonomy" id="985759"/>
    <lineage>
        <taxon>Bacteria</taxon>
        <taxon>Bacillati</taxon>
        <taxon>Actinomycetota</taxon>
        <taxon>Actinomycetes</taxon>
        <taxon>Micrococcales</taxon>
        <taxon>Microbacteriaceae</taxon>
        <taxon>Microbacterium</taxon>
    </lineage>
</organism>
<keyword evidence="4" id="KW-1185">Reference proteome</keyword>
<reference evidence="4" key="1">
    <citation type="journal article" date="2019" name="Int. J. Syst. Evol. Microbiol.">
        <title>The Global Catalogue of Microorganisms (GCM) 10K type strain sequencing project: providing services to taxonomists for standard genome sequencing and annotation.</title>
        <authorList>
            <consortium name="The Broad Institute Genomics Platform"/>
            <consortium name="The Broad Institute Genome Sequencing Center for Infectious Disease"/>
            <person name="Wu L."/>
            <person name="Ma J."/>
        </authorList>
    </citation>
    <scope>NUCLEOTIDE SEQUENCE [LARGE SCALE GENOMIC DNA]</scope>
    <source>
        <strain evidence="4">JCM 17839</strain>
    </source>
</reference>
<dbReference type="InterPro" id="IPR037523">
    <property type="entry name" value="VOC_core"/>
</dbReference>
<evidence type="ECO:0000259" key="2">
    <source>
        <dbReference type="PROSITE" id="PS51819"/>
    </source>
</evidence>
<accession>A0ABP8PLA8</accession>
<proteinExistence type="predicted"/>
<feature type="domain" description="VOC" evidence="2">
    <location>
        <begin position="11"/>
        <end position="157"/>
    </location>
</feature>
<evidence type="ECO:0000313" key="3">
    <source>
        <dbReference type="EMBL" id="GAA4489226.1"/>
    </source>
</evidence>
<dbReference type="InterPro" id="IPR029068">
    <property type="entry name" value="Glyas_Bleomycin-R_OHBP_Dase"/>
</dbReference>
<keyword evidence="1" id="KW-0479">Metal-binding</keyword>
<sequence>MTGRRLPGVRYVDHAAYTVPDLDEAVSFFVEVFGAEELYRSTRGPDAGFMPENFDVPADAQLELAMLRMPPNLNLELFQWRTADRRSQHPRHSDAGGHHLCFTVDDVDDSFEILRKIPGVRILGERKEVAGDSPAVAGNRWGYFVTPWGLLIELVDRSRVQNPPHLVGPADWTTYTEGPTSS</sequence>
<dbReference type="SUPFAM" id="SSF54593">
    <property type="entry name" value="Glyoxalase/Bleomycin resistance protein/Dihydroxybiphenyl dioxygenase"/>
    <property type="match status" value="1"/>
</dbReference>
<dbReference type="RefSeq" id="WP_345188194.1">
    <property type="nucleotide sequence ID" value="NZ_BAABGP010000021.1"/>
</dbReference>
<comment type="caution">
    <text evidence="3">The sequence shown here is derived from an EMBL/GenBank/DDBJ whole genome shotgun (WGS) entry which is preliminary data.</text>
</comment>
<evidence type="ECO:0000256" key="1">
    <source>
        <dbReference type="ARBA" id="ARBA00022723"/>
    </source>
</evidence>
<dbReference type="PANTHER" id="PTHR43048">
    <property type="entry name" value="METHYLMALONYL-COA EPIMERASE"/>
    <property type="match status" value="1"/>
</dbReference>
<gene>
    <name evidence="3" type="ORF">GCM10023171_29870</name>
</gene>
<name>A0ABP8PLA8_9MICO</name>